<feature type="region of interest" description="Disordered" evidence="3">
    <location>
        <begin position="391"/>
        <end position="464"/>
    </location>
</feature>
<dbReference type="Pfam" id="PF00439">
    <property type="entry name" value="Bromodomain"/>
    <property type="match status" value="1"/>
</dbReference>
<reference evidence="5 6" key="1">
    <citation type="journal article" date="2011" name="J. Gen. Appl. Microbiol.">
        <title>Draft genome sequencing of the enigmatic yeast Saitoella complicata.</title>
        <authorList>
            <person name="Nishida H."/>
            <person name="Hamamoto M."/>
            <person name="Sugiyama J."/>
        </authorList>
    </citation>
    <scope>NUCLEOTIDE SEQUENCE [LARGE SCALE GENOMIC DNA]</scope>
    <source>
        <strain evidence="5 6">NRRL Y-17804</strain>
    </source>
</reference>
<sequence length="703" mass="76471">MAQWTALSSLLLAQTIYKHGDASFPTIAASLIKHPLLQVVSHPELSGWNVTADECEARYEELLSEHGLQREACAPVGPTFKPSASLQKLASILHGHHVQALKAEIRDEEQKFKILVQELEDIKAGKWDEKFAAQLGQAGDGDVEMGESVPTATTAEAVKNGAEEEEDASMQEMTETQVNAALDAIAPSPAAASVVPPAEDEMEGVEQAQTVQPVEQVVRSPTDAVPVVEENVTTEGVAVAALEKVTDEQINEVLAKQADERAAALEAETEKAVTPIAEALTPEAPAAEATEDDPAKFAELAQDEVAIGTKPEQTPVQVEKEPDFVQPADEIKASDKEPQLPEIAKDQGVRTDQEVIDVAEEVRDVTEPAAAPLEPSRTASAVDLVHTPAGPVVDVEQEEDAEIKTEAESATVTRGRKRSRTLESSNKGDIEPTPKRNSRRKTGASIDESSPAPAGGVPGTPATGKKFQQMITAVWNDISAQKSASVFTTNPTESSAPGYTSAVYHPTSLKTIKARIRDGSIQTAEEFHVEVMRMCANAVMFNRDGSAVGSMGREMCEGSDVLIQGFRAIQSGEGLGRGLGGQPWMNVLKRRHDTTYSCYKHKHNHGFHRFRHLQDHHRHHPPPSRSLPRARLRCRSLDQHLVDHPWLHPWNHPRSLHHSEVLDCTSMIRRDDNDRDYVRILCTVCFFSLGGIGPVEGFDGFPG</sequence>
<protein>
    <recommendedName>
        <fullName evidence="4">Bromo domain-containing protein</fullName>
    </recommendedName>
</protein>
<dbReference type="PROSITE" id="PS50014">
    <property type="entry name" value="BROMODOMAIN_2"/>
    <property type="match status" value="1"/>
</dbReference>
<dbReference type="EMBL" id="BACD03000032">
    <property type="protein sequence ID" value="GAO50414.1"/>
    <property type="molecule type" value="Genomic_DNA"/>
</dbReference>
<gene>
    <name evidence="5" type="ORF">G7K_4540-t1</name>
</gene>
<proteinExistence type="predicted"/>
<evidence type="ECO:0000256" key="2">
    <source>
        <dbReference type="PROSITE-ProRule" id="PRU00035"/>
    </source>
</evidence>
<keyword evidence="6" id="KW-1185">Reference proteome</keyword>
<dbReference type="PANTHER" id="PTHR15398">
    <property type="entry name" value="BROMODOMAIN-CONTAINING PROTEIN 8"/>
    <property type="match status" value="1"/>
</dbReference>
<dbReference type="PANTHER" id="PTHR15398:SF4">
    <property type="entry name" value="BROMODOMAIN-CONTAINING PROTEIN 8 ISOFORM X1"/>
    <property type="match status" value="1"/>
</dbReference>
<dbReference type="GO" id="GO:0035267">
    <property type="term" value="C:NuA4 histone acetyltransferase complex"/>
    <property type="evidence" value="ECO:0007669"/>
    <property type="project" value="TreeGrafter"/>
</dbReference>
<accession>A0A0E9NKQ0</accession>
<evidence type="ECO:0000313" key="6">
    <source>
        <dbReference type="Proteomes" id="UP000033140"/>
    </source>
</evidence>
<reference evidence="5 6" key="3">
    <citation type="journal article" date="2015" name="Genome Announc.">
        <title>Draft Genome Sequence of the Archiascomycetous Yeast Saitoella complicata.</title>
        <authorList>
            <person name="Yamauchi K."/>
            <person name="Kondo S."/>
            <person name="Hamamoto M."/>
            <person name="Takahashi Y."/>
            <person name="Ogura Y."/>
            <person name="Hayashi T."/>
            <person name="Nishida H."/>
        </authorList>
    </citation>
    <scope>NUCLEOTIDE SEQUENCE [LARGE SCALE GENOMIC DNA]</scope>
    <source>
        <strain evidence="5 6">NRRL Y-17804</strain>
    </source>
</reference>
<dbReference type="AlphaFoldDB" id="A0A0E9NKQ0"/>
<dbReference type="InterPro" id="IPR036427">
    <property type="entry name" value="Bromodomain-like_sf"/>
</dbReference>
<reference evidence="5 6" key="2">
    <citation type="journal article" date="2014" name="J. Gen. Appl. Microbiol.">
        <title>The early diverging ascomycetous budding yeast Saitoella complicata has three histone deacetylases belonging to the Clr6, Hos2, and Rpd3 lineages.</title>
        <authorList>
            <person name="Nishida H."/>
            <person name="Matsumoto T."/>
            <person name="Kondo S."/>
            <person name="Hamamoto M."/>
            <person name="Yoshikawa H."/>
        </authorList>
    </citation>
    <scope>NUCLEOTIDE SEQUENCE [LARGE SCALE GENOMIC DNA]</scope>
    <source>
        <strain evidence="5 6">NRRL Y-17804</strain>
    </source>
</reference>
<comment type="caution">
    <text evidence="5">The sequence shown here is derived from an EMBL/GenBank/DDBJ whole genome shotgun (WGS) entry which is preliminary data.</text>
</comment>
<feature type="compositionally biased region" description="Low complexity" evidence="3">
    <location>
        <begin position="451"/>
        <end position="464"/>
    </location>
</feature>
<dbReference type="Proteomes" id="UP000033140">
    <property type="component" value="Unassembled WGS sequence"/>
</dbReference>
<dbReference type="SMART" id="SM00297">
    <property type="entry name" value="BROMO"/>
    <property type="match status" value="1"/>
</dbReference>
<evidence type="ECO:0000256" key="3">
    <source>
        <dbReference type="SAM" id="MobiDB-lite"/>
    </source>
</evidence>
<dbReference type="STRING" id="698492.A0A0E9NKQ0"/>
<dbReference type="Gene3D" id="1.20.920.10">
    <property type="entry name" value="Bromodomain-like"/>
    <property type="match status" value="1"/>
</dbReference>
<feature type="domain" description="Bromo" evidence="4">
    <location>
        <begin position="479"/>
        <end position="549"/>
    </location>
</feature>
<organism evidence="5 6">
    <name type="scientific">Saitoella complicata (strain BCRC 22490 / CBS 7301 / JCM 7358 / NBRC 10748 / NRRL Y-17804)</name>
    <dbReference type="NCBI Taxonomy" id="698492"/>
    <lineage>
        <taxon>Eukaryota</taxon>
        <taxon>Fungi</taxon>
        <taxon>Dikarya</taxon>
        <taxon>Ascomycota</taxon>
        <taxon>Taphrinomycotina</taxon>
        <taxon>Taphrinomycotina incertae sedis</taxon>
        <taxon>Saitoella</taxon>
    </lineage>
</organism>
<evidence type="ECO:0000259" key="4">
    <source>
        <dbReference type="PROSITE" id="PS50014"/>
    </source>
</evidence>
<evidence type="ECO:0000256" key="1">
    <source>
        <dbReference type="ARBA" id="ARBA00023117"/>
    </source>
</evidence>
<evidence type="ECO:0000313" key="5">
    <source>
        <dbReference type="EMBL" id="GAO50414.1"/>
    </source>
</evidence>
<keyword evidence="1 2" id="KW-0103">Bromodomain</keyword>
<name>A0A0E9NKQ0_SAICN</name>
<dbReference type="GO" id="GO:0006325">
    <property type="term" value="P:chromatin organization"/>
    <property type="evidence" value="ECO:0007669"/>
    <property type="project" value="UniProtKB-ARBA"/>
</dbReference>
<dbReference type="InterPro" id="IPR001487">
    <property type="entry name" value="Bromodomain"/>
</dbReference>
<dbReference type="SUPFAM" id="SSF47370">
    <property type="entry name" value="Bromodomain"/>
    <property type="match status" value="1"/>
</dbReference>
<dbReference type="OMA" id="ADECEAR"/>